<dbReference type="FunFam" id="3.30.470.20:FF:000001">
    <property type="entry name" value="Carbamoyl-phosphate synthase large chain"/>
    <property type="match status" value="1"/>
</dbReference>
<feature type="binding site" evidence="20">
    <location>
        <position position="126"/>
    </location>
    <ligand>
        <name>ATP</name>
        <dbReference type="ChEBI" id="CHEBI:30616"/>
        <label>1</label>
    </ligand>
</feature>
<dbReference type="PRINTS" id="PR00098">
    <property type="entry name" value="CPSASE"/>
</dbReference>
<evidence type="ECO:0000256" key="7">
    <source>
        <dbReference type="ARBA" id="ARBA00022605"/>
    </source>
</evidence>
<dbReference type="NCBIfam" id="NF009455">
    <property type="entry name" value="PRK12815.1"/>
    <property type="match status" value="1"/>
</dbReference>
<feature type="binding site" evidence="20">
    <location>
        <position position="205"/>
    </location>
    <ligand>
        <name>ATP</name>
        <dbReference type="ChEBI" id="CHEBI:30616"/>
        <label>1</label>
    </ligand>
</feature>
<evidence type="ECO:0000256" key="9">
    <source>
        <dbReference type="ARBA" id="ARBA00022737"/>
    </source>
</evidence>
<dbReference type="FunFam" id="3.30.1490.20:FF:000001">
    <property type="entry name" value="Carbamoyl-phosphate synthase large chain"/>
    <property type="match status" value="1"/>
</dbReference>
<comment type="subunit">
    <text evidence="19 20">Composed of two chains; the small (or glutamine) chain promotes the hydrolysis of glutamine to ammonia, which is used by the large (or ammonia) chain to synthesize carbamoyl phosphate. Tetramer of heterodimers (alpha,beta)4.</text>
</comment>
<evidence type="ECO:0000259" key="22">
    <source>
        <dbReference type="PROSITE" id="PS51855"/>
    </source>
</evidence>
<keyword evidence="5 20" id="KW-0055">Arginine biosynthesis</keyword>
<keyword evidence="11 20" id="KW-0067">ATP-binding</keyword>
<evidence type="ECO:0000256" key="6">
    <source>
        <dbReference type="ARBA" id="ARBA00022598"/>
    </source>
</evidence>
<evidence type="ECO:0000256" key="16">
    <source>
        <dbReference type="ARBA" id="ARBA00048816"/>
    </source>
</evidence>
<dbReference type="EC" id="6.3.5.5" evidence="20"/>
<dbReference type="Pfam" id="PF02786">
    <property type="entry name" value="CPSase_L_D2"/>
    <property type="match status" value="2"/>
</dbReference>
<dbReference type="InterPro" id="IPR013815">
    <property type="entry name" value="ATP_grasp_subdomain_1"/>
</dbReference>
<keyword evidence="7 20" id="KW-0028">Amino-acid biosynthesis</keyword>
<dbReference type="Gene3D" id="3.40.50.20">
    <property type="match status" value="2"/>
</dbReference>
<feature type="region of interest" description="Carboxyphosphate synthetic domain" evidence="20">
    <location>
        <begin position="1"/>
        <end position="398"/>
    </location>
</feature>
<feature type="domain" description="MGS-like" evidence="22">
    <location>
        <begin position="927"/>
        <end position="1045"/>
    </location>
</feature>
<protein>
    <recommendedName>
        <fullName evidence="20">Carbamoyl phosphate synthase large chain</fullName>
        <ecNumber evidence="20">6.3.4.16</ecNumber>
        <ecNumber evidence="20">6.3.5.5</ecNumber>
    </recommendedName>
    <alternativeName>
        <fullName evidence="20">Carbamoyl phosphate synthetase ammonia chain</fullName>
    </alternativeName>
</protein>
<comment type="catalytic activity">
    <reaction evidence="16 20">
        <text>hydrogencarbonate + L-glutamine + 2 ATP + H2O = carbamoyl phosphate + L-glutamate + 2 ADP + phosphate + 2 H(+)</text>
        <dbReference type="Rhea" id="RHEA:18633"/>
        <dbReference type="ChEBI" id="CHEBI:15377"/>
        <dbReference type="ChEBI" id="CHEBI:15378"/>
        <dbReference type="ChEBI" id="CHEBI:17544"/>
        <dbReference type="ChEBI" id="CHEBI:29985"/>
        <dbReference type="ChEBI" id="CHEBI:30616"/>
        <dbReference type="ChEBI" id="CHEBI:43474"/>
        <dbReference type="ChEBI" id="CHEBI:58228"/>
        <dbReference type="ChEBI" id="CHEBI:58359"/>
        <dbReference type="ChEBI" id="CHEBI:456216"/>
        <dbReference type="EC" id="6.3.5.5"/>
    </reaction>
</comment>
<evidence type="ECO:0000313" key="24">
    <source>
        <dbReference type="Proteomes" id="UP000616143"/>
    </source>
</evidence>
<dbReference type="InterPro" id="IPR005479">
    <property type="entry name" value="CPAse_ATP-bd"/>
</dbReference>
<dbReference type="Gene3D" id="3.30.1490.20">
    <property type="entry name" value="ATP-grasp fold, A domain"/>
    <property type="match status" value="1"/>
</dbReference>
<organism evidence="23 24">
    <name type="scientific">Sulfodiicoccus acidiphilus</name>
    <dbReference type="NCBI Taxonomy" id="1670455"/>
    <lineage>
        <taxon>Archaea</taxon>
        <taxon>Thermoproteota</taxon>
        <taxon>Thermoprotei</taxon>
        <taxon>Sulfolobales</taxon>
        <taxon>Sulfolobaceae</taxon>
        <taxon>Sulfodiicoccus</taxon>
    </lineage>
</organism>
<keyword evidence="10 20" id="KW-0547">Nucleotide-binding</keyword>
<dbReference type="NCBIfam" id="NF003671">
    <property type="entry name" value="PRK05294.1"/>
    <property type="match status" value="1"/>
</dbReference>
<keyword evidence="9 20" id="KW-0677">Repeat</keyword>
<dbReference type="NCBIfam" id="TIGR01369">
    <property type="entry name" value="CPSaseII_lrg"/>
    <property type="match status" value="1"/>
</dbReference>
<dbReference type="InterPro" id="IPR058047">
    <property type="entry name" value="CPSase_preATP-grasp"/>
</dbReference>
<comment type="similarity">
    <text evidence="4 20">Belongs to the CarB family.</text>
</comment>
<dbReference type="GO" id="GO:0046872">
    <property type="term" value="F:metal ion binding"/>
    <property type="evidence" value="ECO:0007669"/>
    <property type="project" value="UniProtKB-KW"/>
</dbReference>
<feature type="binding site" evidence="20">
    <location>
        <position position="832"/>
    </location>
    <ligand>
        <name>Mn(2+)</name>
        <dbReference type="ChEBI" id="CHEBI:29035"/>
        <label>4</label>
    </ligand>
</feature>
<dbReference type="Gene3D" id="1.10.1030.10">
    <property type="entry name" value="Carbamoyl-phosphate synthetase, large subunit oligomerisation domain"/>
    <property type="match status" value="1"/>
</dbReference>
<dbReference type="FunFam" id="3.40.50.20:FF:000001">
    <property type="entry name" value="Carbamoyl-phosphate synthase large chain"/>
    <property type="match status" value="2"/>
</dbReference>
<feature type="binding site" evidence="20">
    <location>
        <position position="295"/>
    </location>
    <ligand>
        <name>Mg(2+)</name>
        <dbReference type="ChEBI" id="CHEBI:18420"/>
        <label>1</label>
    </ligand>
</feature>
<dbReference type="GO" id="GO:0005524">
    <property type="term" value="F:ATP binding"/>
    <property type="evidence" value="ECO:0007669"/>
    <property type="project" value="UniProtKB-UniRule"/>
</dbReference>
<evidence type="ECO:0000256" key="12">
    <source>
        <dbReference type="ARBA" id="ARBA00022842"/>
    </source>
</evidence>
<dbReference type="InterPro" id="IPR036897">
    <property type="entry name" value="CarbamoylP_synth_lsu_oligo_sf"/>
</dbReference>
<accession>A0A830GXP0</accession>
<evidence type="ECO:0000256" key="2">
    <source>
        <dbReference type="ARBA" id="ARBA00004812"/>
    </source>
</evidence>
<dbReference type="SUPFAM" id="SSF52440">
    <property type="entry name" value="PreATP-grasp domain"/>
    <property type="match status" value="2"/>
</dbReference>
<feature type="binding site" evidence="20">
    <location>
        <position position="746"/>
    </location>
    <ligand>
        <name>ATP</name>
        <dbReference type="ChEBI" id="CHEBI:30616"/>
        <label>2</label>
    </ligand>
</feature>
<feature type="binding site" evidence="20">
    <location>
        <position position="281"/>
    </location>
    <ligand>
        <name>Mg(2+)</name>
        <dbReference type="ChEBI" id="CHEBI:18420"/>
        <label>1</label>
    </ligand>
</feature>
<dbReference type="Pfam" id="PF02787">
    <property type="entry name" value="CPSase_L_D3"/>
    <property type="match status" value="1"/>
</dbReference>
<gene>
    <name evidence="20" type="primary">carB</name>
    <name evidence="23" type="ORF">GCM10007116_00090</name>
</gene>
<feature type="domain" description="ATP-grasp" evidence="21">
    <location>
        <begin position="671"/>
        <end position="861"/>
    </location>
</feature>
<feature type="binding site" evidence="20">
    <location>
        <position position="832"/>
    </location>
    <ligand>
        <name>Mn(2+)</name>
        <dbReference type="ChEBI" id="CHEBI:29035"/>
        <label>3</label>
    </ligand>
</feature>
<keyword evidence="6 20" id="KW-0436">Ligase</keyword>
<feature type="binding site" evidence="20">
    <location>
        <position position="281"/>
    </location>
    <ligand>
        <name>Mn(2+)</name>
        <dbReference type="ChEBI" id="CHEBI:29035"/>
        <label>1</label>
    </ligand>
</feature>
<evidence type="ECO:0000256" key="14">
    <source>
        <dbReference type="ARBA" id="ARBA00023211"/>
    </source>
</evidence>
<comment type="catalytic activity">
    <reaction evidence="15 20">
        <text>hydrogencarbonate + NH4(+) + 2 ATP = carbamoyl phosphate + 2 ADP + phosphate + 2 H(+)</text>
        <dbReference type="Rhea" id="RHEA:18029"/>
        <dbReference type="ChEBI" id="CHEBI:15378"/>
        <dbReference type="ChEBI" id="CHEBI:17544"/>
        <dbReference type="ChEBI" id="CHEBI:28938"/>
        <dbReference type="ChEBI" id="CHEBI:30616"/>
        <dbReference type="ChEBI" id="CHEBI:43474"/>
        <dbReference type="ChEBI" id="CHEBI:58228"/>
        <dbReference type="ChEBI" id="CHEBI:456216"/>
        <dbReference type="EC" id="6.3.4.16"/>
    </reaction>
</comment>
<feature type="binding site" evidence="20">
    <location>
        <position position="295"/>
    </location>
    <ligand>
        <name>ATP</name>
        <dbReference type="ChEBI" id="CHEBI:30616"/>
        <label>1</label>
    </ligand>
</feature>
<dbReference type="GO" id="GO:0006541">
    <property type="term" value="P:glutamine metabolic process"/>
    <property type="evidence" value="ECO:0007669"/>
    <property type="project" value="TreeGrafter"/>
</dbReference>
<feature type="binding site" evidence="20">
    <location>
        <position position="295"/>
    </location>
    <ligand>
        <name>Mn(2+)</name>
        <dbReference type="ChEBI" id="CHEBI:29035"/>
        <label>1</label>
    </ligand>
</feature>
<dbReference type="HAMAP" id="MF_01210_A">
    <property type="entry name" value="CPSase_L_chain_A"/>
    <property type="match status" value="1"/>
</dbReference>
<dbReference type="PROSITE" id="PS50975">
    <property type="entry name" value="ATP_GRASP"/>
    <property type="match status" value="2"/>
</dbReference>
<dbReference type="EC" id="6.3.4.16" evidence="20"/>
<dbReference type="Proteomes" id="UP000616143">
    <property type="component" value="Unassembled WGS sequence"/>
</dbReference>
<feature type="binding site" evidence="20">
    <location>
        <position position="779"/>
    </location>
    <ligand>
        <name>ATP</name>
        <dbReference type="ChEBI" id="CHEBI:30616"/>
        <label>2</label>
    </ligand>
</feature>
<evidence type="ECO:0000313" key="23">
    <source>
        <dbReference type="EMBL" id="GGT86165.1"/>
    </source>
</evidence>
<feature type="binding site" evidence="20">
    <location>
        <position position="173"/>
    </location>
    <ligand>
        <name>ATP</name>
        <dbReference type="ChEBI" id="CHEBI:30616"/>
        <label>1</label>
    </ligand>
</feature>
<comment type="cofactor">
    <cofactor evidence="20">
        <name>Mg(2+)</name>
        <dbReference type="ChEBI" id="CHEBI:18420"/>
    </cofactor>
    <cofactor evidence="20">
        <name>Mn(2+)</name>
        <dbReference type="ChEBI" id="CHEBI:29035"/>
    </cofactor>
    <text evidence="20">Binds 4 Mg(2+) or Mn(2+) ions per subunit.</text>
</comment>
<dbReference type="InterPro" id="IPR011761">
    <property type="entry name" value="ATP-grasp"/>
</dbReference>
<dbReference type="GO" id="GO:0004088">
    <property type="term" value="F:carbamoyl-phosphate synthase (glutamine-hydrolyzing) activity"/>
    <property type="evidence" value="ECO:0007669"/>
    <property type="project" value="UniProtKB-UniRule"/>
</dbReference>
<sequence length="1045" mass="116086">MEIPRKVLVVGSGPIKVAEAAEFDYSGTQALKALKEEGIETILVNSNVATVQTSYKFTDKLYLQPVSWWSVEKVIEKERPDAIVVSFGGQTALNVGVDLHNKGILQRYSVRVLGTQIQGIEKALSREKFRETMIDHGLPVPPSFSARNEDEAVGRARELGFPVMVRVSFNLGGRGSTVAWNEESFRKEIRRALAQSYIGELLVEKYLHHWKELEYEVMRDEAGNGVVVACMENLDPMGVHTGESVVVAPCQTLDNVELQDMRTEAVKVAESIGLVGECNVQFALSPNSSEHFVIETNPRMSRSSALASKATGYPLAYVAAKLALGYRLHEVLNKVTGVTYASFEPSLDYVVIKAPRWDMSKFEGIEESLGTEMKSIGEVMSIGRSFEEAIQKAVRMLDIGEPGVVGGSFYEEGDIKEALTALTKRKPYWFVYAAKALKEGVSEEQLYELTGIDRFFLKKINEIVKFYESLRVTTPSPQLIRRAKEMGFSDLQLSRVWGIDEDIVRKLRFENNILPVVKQIDTLAGEWPASTNYLYTTYNGREDDVEFKESEDSTLVIGAGGFRIGVSVEFDWGVVSLVQALREASSGVSVLNCNPETVSTDWDVVGKLYFDEVSKERILDLLYKEKFDRVALFAGGQLGNTVAKELEEQGVKIFGTHGRSVDVAEDRSKFSQLLEEIGVSQPRWTKATSMEEIREFVEEVGFPVLVRPSYVLSGSGMRVANNERELESYVRHATIVSLRYPVTISKFVDDAVEVEVDGVSDGNGVLGVILEHVEEAGVHSGDATIVVPTRKLTSESLSKVRGVTHRIAVGLGVKGPFNLQLLVKEGEPYVIEMNLRASRSMPFSSKAVGLDLIKKSVSIISSSSKMDGFTELRPKSWFVKTAQFSWAQLRGAYPYLGPEMRSTGEAAAFGVSFQDALIKSWLSTPPNRLPTGKLVLVYGRRNSGFLREAALTLMQEGIPVATLDLIPLDGLELIERERAIQMIREGKVEMLMTDGYEIKMDYDVRRTAADFNVPLVLNGRLALELSKAFREELTFYETRAYGGGI</sequence>
<dbReference type="UniPathway" id="UPA00070">
    <property type="reaction ID" value="UER00115"/>
</dbReference>
<feature type="binding site" evidence="20">
    <location>
        <position position="240"/>
    </location>
    <ligand>
        <name>ATP</name>
        <dbReference type="ChEBI" id="CHEBI:30616"/>
        <label>1</label>
    </ligand>
</feature>
<comment type="cofactor">
    <cofactor evidence="1">
        <name>Mn(2+)</name>
        <dbReference type="ChEBI" id="CHEBI:29035"/>
    </cofactor>
</comment>
<dbReference type="PROSITE" id="PS51855">
    <property type="entry name" value="MGS"/>
    <property type="match status" value="1"/>
</dbReference>
<evidence type="ECO:0000256" key="10">
    <source>
        <dbReference type="ARBA" id="ARBA00022741"/>
    </source>
</evidence>
<dbReference type="FunFam" id="3.30.470.20:FF:000026">
    <property type="entry name" value="Carbamoyl-phosphate synthase large chain"/>
    <property type="match status" value="1"/>
</dbReference>
<feature type="binding site" evidence="20">
    <location>
        <position position="777"/>
    </location>
    <ligand>
        <name>ATP</name>
        <dbReference type="ChEBI" id="CHEBI:30616"/>
        <label>2</label>
    </ligand>
</feature>
<feature type="binding site" evidence="20">
    <location>
        <position position="295"/>
    </location>
    <ligand>
        <name>Mn(2+)</name>
        <dbReference type="ChEBI" id="CHEBI:29035"/>
        <label>2</label>
    </ligand>
</feature>
<dbReference type="SUPFAM" id="SSF48108">
    <property type="entry name" value="Carbamoyl phosphate synthetase, large subunit connection domain"/>
    <property type="match status" value="1"/>
</dbReference>
<feature type="domain" description="ATP-grasp" evidence="21">
    <location>
        <begin position="130"/>
        <end position="324"/>
    </location>
</feature>
<dbReference type="GO" id="GO:0006526">
    <property type="term" value="P:L-arginine biosynthetic process"/>
    <property type="evidence" value="ECO:0007669"/>
    <property type="project" value="UniProtKB-UniRule"/>
</dbReference>
<comment type="caution">
    <text evidence="23">The sequence shown here is derived from an EMBL/GenBank/DDBJ whole genome shotgun (WGS) entry which is preliminary data.</text>
</comment>
<feature type="binding site" evidence="20">
    <location>
        <position position="281"/>
    </location>
    <ligand>
        <name>ATP</name>
        <dbReference type="ChEBI" id="CHEBI:30616"/>
        <label>1</label>
    </ligand>
</feature>
<dbReference type="PROSITE" id="PS00866">
    <property type="entry name" value="CPSASE_1"/>
    <property type="match status" value="1"/>
</dbReference>
<feature type="binding site" evidence="20">
    <location>
        <position position="778"/>
    </location>
    <ligand>
        <name>ATP</name>
        <dbReference type="ChEBI" id="CHEBI:30616"/>
        <label>2</label>
    </ligand>
</feature>
<dbReference type="FunFam" id="1.10.1030.10:FF:000002">
    <property type="entry name" value="Carbamoyl-phosphate synthase large chain"/>
    <property type="match status" value="1"/>
</dbReference>
<feature type="binding site" evidence="20">
    <location>
        <position position="820"/>
    </location>
    <ligand>
        <name>ATP</name>
        <dbReference type="ChEBI" id="CHEBI:30616"/>
        <label>2</label>
    </ligand>
</feature>
<evidence type="ECO:0000256" key="1">
    <source>
        <dbReference type="ARBA" id="ARBA00001936"/>
    </source>
</evidence>
<feature type="binding site" evidence="20">
    <location>
        <position position="820"/>
    </location>
    <ligand>
        <name>Mn(2+)</name>
        <dbReference type="ChEBI" id="CHEBI:29035"/>
        <label>3</label>
    </ligand>
</feature>
<keyword evidence="13 20" id="KW-0665">Pyrimidine biosynthesis</keyword>
<dbReference type="InterPro" id="IPR011607">
    <property type="entry name" value="MGS-like_dom"/>
</dbReference>
<feature type="binding site" evidence="20">
    <location>
        <position position="295"/>
    </location>
    <ligand>
        <name>Mg(2+)</name>
        <dbReference type="ChEBI" id="CHEBI:18420"/>
        <label>2</label>
    </ligand>
</feature>
<dbReference type="InterPro" id="IPR016185">
    <property type="entry name" value="PreATP-grasp_dom_sf"/>
</dbReference>
<feature type="binding site" evidence="20">
    <location>
        <position position="834"/>
    </location>
    <ligand>
        <name>Mg(2+)</name>
        <dbReference type="ChEBI" id="CHEBI:18420"/>
        <label>4</label>
    </ligand>
</feature>
<dbReference type="EMBL" id="BMQS01000001">
    <property type="protein sequence ID" value="GGT86165.1"/>
    <property type="molecule type" value="Genomic_DNA"/>
</dbReference>
<dbReference type="InterPro" id="IPR005480">
    <property type="entry name" value="CPSase_lsu_oligo"/>
</dbReference>
<keyword evidence="8" id="KW-0479">Metal-binding</keyword>
<comment type="caution">
    <text evidence="20">Lacks conserved residue(s) required for the propagation of feature annotation.</text>
</comment>
<evidence type="ECO:0000256" key="4">
    <source>
        <dbReference type="ARBA" id="ARBA00009799"/>
    </source>
</evidence>
<evidence type="ECO:0000256" key="17">
    <source>
        <dbReference type="ARBA" id="ARBA00057223"/>
    </source>
</evidence>
<comment type="function">
    <text evidence="18">Small subunit of the glutamine-dependent carbamoyl phosphate synthetase (CPSase). CPSase catalyzes the formation of carbamoyl phosphate from the ammonia moiety of glutamine, carbonate, and phosphate donated by ATP, constituting the first step of the biosynthetic pathway leading to pyrimidine nucleotides. The large subunit (synthetase) binds the substrates ammonia (free or transferred from glutamine from the small subunit), hydrogencarbonate and ATP and carries out an ATP-coupled ligase reaction, activating hydrogencarbonate by forming carboxy phosphate which reacts with ammonia to form carbamoyl phosphate.</text>
</comment>
<evidence type="ECO:0000256" key="3">
    <source>
        <dbReference type="ARBA" id="ARBA00005077"/>
    </source>
</evidence>
<dbReference type="Gene3D" id="3.30.470.20">
    <property type="entry name" value="ATP-grasp fold, B domain"/>
    <property type="match status" value="2"/>
</dbReference>
<keyword evidence="14" id="KW-0464">Manganese</keyword>
<keyword evidence="12" id="KW-0460">Magnesium</keyword>
<feature type="region of interest" description="Allosteric domain" evidence="20">
    <location>
        <begin position="928"/>
        <end position="1045"/>
    </location>
</feature>
<feature type="binding site" evidence="20">
    <location>
        <position position="172"/>
    </location>
    <ligand>
        <name>ATP</name>
        <dbReference type="ChEBI" id="CHEBI:30616"/>
        <label>1</label>
    </ligand>
</feature>
<dbReference type="InterPro" id="IPR006275">
    <property type="entry name" value="CPSase_lsu"/>
</dbReference>
<feature type="binding site" evidence="20">
    <location>
        <position position="166"/>
    </location>
    <ligand>
        <name>ATP</name>
        <dbReference type="ChEBI" id="CHEBI:30616"/>
        <label>1</label>
    </ligand>
</feature>
<evidence type="ECO:0000256" key="8">
    <source>
        <dbReference type="ARBA" id="ARBA00022723"/>
    </source>
</evidence>
<feature type="binding site" evidence="20">
    <location>
        <position position="239"/>
    </location>
    <ligand>
        <name>ATP</name>
        <dbReference type="ChEBI" id="CHEBI:30616"/>
        <label>1</label>
    </ligand>
</feature>
<feature type="binding site" evidence="20">
    <location>
        <position position="207"/>
    </location>
    <ligand>
        <name>ATP</name>
        <dbReference type="ChEBI" id="CHEBI:30616"/>
        <label>1</label>
    </ligand>
</feature>
<dbReference type="AlphaFoldDB" id="A0A830GXP0"/>
<feature type="binding site" evidence="20">
    <location>
        <position position="707"/>
    </location>
    <ligand>
        <name>ATP</name>
        <dbReference type="ChEBI" id="CHEBI:30616"/>
        <label>2</label>
    </ligand>
</feature>
<feature type="binding site" evidence="20">
    <location>
        <position position="832"/>
    </location>
    <ligand>
        <name>ATP</name>
        <dbReference type="ChEBI" id="CHEBI:30616"/>
        <label>2</label>
    </ligand>
</feature>
<dbReference type="GO" id="GO:0044205">
    <property type="term" value="P:'de novo' UMP biosynthetic process"/>
    <property type="evidence" value="ECO:0007669"/>
    <property type="project" value="UniProtKB-UniRule"/>
</dbReference>
<comment type="function">
    <text evidence="17 20">Large subunit of the glutamine-dependent carbamoyl phosphate synthetase (CPSase). CPSase catalyzes the formation of carbamoyl phosphate from the ammonia moiety of glutamine, carbonate, and phosphate donated by ATP, constituting the first step of 2 biosynthetic pathways, one leading to arginine and/or urea and the other to pyrimidine nucleotides. The large subunit (synthetase) binds the substrates ammonia (free or transferred from glutamine from the small subunit), hydrogencarbonate and ATP and carries out an ATP-coupled ligase reaction, activating hydrogencarbonate by forming carboxy phosphate which reacts with ammonia to form carbamoyl phosphate.</text>
</comment>
<evidence type="ECO:0000256" key="18">
    <source>
        <dbReference type="ARBA" id="ARBA00060037"/>
    </source>
</evidence>
<evidence type="ECO:0000256" key="11">
    <source>
        <dbReference type="ARBA" id="ARBA00022840"/>
    </source>
</evidence>
<evidence type="ECO:0000259" key="21">
    <source>
        <dbReference type="PROSITE" id="PS50975"/>
    </source>
</evidence>
<dbReference type="GO" id="GO:0004087">
    <property type="term" value="F:carbamoyl-phosphate synthase (ammonia) activity"/>
    <property type="evidence" value="ECO:0007669"/>
    <property type="project" value="UniProtKB-EC"/>
</dbReference>
<feature type="binding site" evidence="20">
    <location>
        <position position="297"/>
    </location>
    <ligand>
        <name>Mg(2+)</name>
        <dbReference type="ChEBI" id="CHEBI:18420"/>
        <label>2</label>
    </ligand>
</feature>
<feature type="binding site" evidence="20">
    <location>
        <position position="238"/>
    </location>
    <ligand>
        <name>ATP</name>
        <dbReference type="ChEBI" id="CHEBI:30616"/>
        <label>1</label>
    </ligand>
</feature>
<dbReference type="SUPFAM" id="SSF56059">
    <property type="entry name" value="Glutathione synthetase ATP-binding domain-like"/>
    <property type="match status" value="2"/>
</dbReference>
<dbReference type="PANTHER" id="PTHR11405">
    <property type="entry name" value="CARBAMOYLTRANSFERASE FAMILY MEMBER"/>
    <property type="match status" value="1"/>
</dbReference>
<feature type="binding site" evidence="20">
    <location>
        <position position="748"/>
    </location>
    <ligand>
        <name>ATP</name>
        <dbReference type="ChEBI" id="CHEBI:30616"/>
        <label>2</label>
    </ligand>
</feature>
<feature type="binding site" evidence="20">
    <location>
        <position position="832"/>
    </location>
    <ligand>
        <name>Mg(2+)</name>
        <dbReference type="ChEBI" id="CHEBI:18420"/>
        <label>3</label>
    </ligand>
</feature>
<comment type="domain">
    <text evidence="20">The large subunit is composed of 2 ATP-grasp domains that are involved in binding the 2 ATP molecules needed for carbamoyl phosphate synthesis. The N-terminal ATP-grasp domain (referred to as the carboxyphosphate synthetic component) catalyzes the ATP-dependent phosphorylation of hydrogencarbonate to carboxyphosphate and the subsequent nucleophilic attack by ammonia to form a carbamate intermediate. The C-terminal ATP-grasp domain (referred to as the carbamoyl phosphate synthetic component) then catalyzes the phosphorylation of carbamate with the second ATP to form the end product carbamoyl phosphate. The reactive and unstable enzyme intermediates are sequentially channeled from one active site to the next through the interior of the protein over a distance of at least 96 A.</text>
</comment>
<dbReference type="PANTHER" id="PTHR11405:SF53">
    <property type="entry name" value="CARBAMOYL-PHOSPHATE SYNTHASE [AMMONIA], MITOCHONDRIAL"/>
    <property type="match status" value="1"/>
</dbReference>
<proteinExistence type="inferred from homology"/>
<evidence type="ECO:0000256" key="19">
    <source>
        <dbReference type="ARBA" id="ARBA00062056"/>
    </source>
</evidence>
<evidence type="ECO:0000256" key="13">
    <source>
        <dbReference type="ARBA" id="ARBA00022975"/>
    </source>
</evidence>
<comment type="pathway">
    <text evidence="3 20">Amino-acid biosynthesis; L-arginine biosynthesis; carbamoyl phosphate from bicarbonate: step 1/1.</text>
</comment>
<feature type="binding site" evidence="20">
    <location>
        <position position="834"/>
    </location>
    <ligand>
        <name>Mn(2+)</name>
        <dbReference type="ChEBI" id="CHEBI:29035"/>
        <label>4</label>
    </ligand>
</feature>
<dbReference type="UniPathway" id="UPA00068">
    <property type="reaction ID" value="UER00171"/>
</dbReference>
<feature type="binding site" evidence="20">
    <location>
        <position position="753"/>
    </location>
    <ligand>
        <name>ATP</name>
        <dbReference type="ChEBI" id="CHEBI:30616"/>
        <label>2</label>
    </ligand>
</feature>
<dbReference type="PROSITE" id="PS00867">
    <property type="entry name" value="CPSASE_2"/>
    <property type="match status" value="1"/>
</dbReference>
<dbReference type="RefSeq" id="WP_188848295.1">
    <property type="nucleotide sequence ID" value="NZ_BMQS01000001.1"/>
</dbReference>
<feature type="binding site" evidence="20">
    <location>
        <position position="832"/>
    </location>
    <ligand>
        <name>Mg(2+)</name>
        <dbReference type="ChEBI" id="CHEBI:18420"/>
        <label>4</label>
    </ligand>
</feature>
<dbReference type="GO" id="GO:0005737">
    <property type="term" value="C:cytoplasm"/>
    <property type="evidence" value="ECO:0007669"/>
    <property type="project" value="TreeGrafter"/>
</dbReference>
<comment type="pathway">
    <text evidence="2 20">Pyrimidine metabolism; UMP biosynthesis via de novo pathway; (S)-dihydroorotate from bicarbonate: step 1/3.</text>
</comment>
<feature type="binding site" evidence="20">
    <location>
        <position position="297"/>
    </location>
    <ligand>
        <name>Mn(2+)</name>
        <dbReference type="ChEBI" id="CHEBI:29035"/>
        <label>2</label>
    </ligand>
</feature>
<name>A0A830GXP0_9CREN</name>
<feature type="region of interest" description="Carbamoyl phosphate synthetic domain" evidence="20">
    <location>
        <begin position="546"/>
        <end position="927"/>
    </location>
</feature>
<dbReference type="OrthoDB" id="85487at2157"/>
<feature type="binding site" evidence="20">
    <location>
        <position position="212"/>
    </location>
    <ligand>
        <name>ATP</name>
        <dbReference type="ChEBI" id="CHEBI:30616"/>
        <label>1</label>
    </ligand>
</feature>
<dbReference type="InterPro" id="IPR005483">
    <property type="entry name" value="CPSase_dom"/>
</dbReference>
<dbReference type="SMART" id="SM01096">
    <property type="entry name" value="CPSase_L_D3"/>
    <property type="match status" value="1"/>
</dbReference>
<dbReference type="Pfam" id="PF25596">
    <property type="entry name" value="CPSase_L_D1"/>
    <property type="match status" value="2"/>
</dbReference>
<reference evidence="23" key="2">
    <citation type="submission" date="2020-09" db="EMBL/GenBank/DDBJ databases">
        <authorList>
            <person name="Sun Q."/>
            <person name="Ohkuma M."/>
        </authorList>
    </citation>
    <scope>NUCLEOTIDE SEQUENCE</scope>
    <source>
        <strain evidence="23">JCM 31740</strain>
    </source>
</reference>
<reference evidence="23" key="1">
    <citation type="journal article" date="2014" name="Int. J. Syst. Evol. Microbiol.">
        <title>Complete genome sequence of Corynebacterium casei LMG S-19264T (=DSM 44701T), isolated from a smear-ripened cheese.</title>
        <authorList>
            <consortium name="US DOE Joint Genome Institute (JGI-PGF)"/>
            <person name="Walter F."/>
            <person name="Albersmeier A."/>
            <person name="Kalinowski J."/>
            <person name="Ruckert C."/>
        </authorList>
    </citation>
    <scope>NUCLEOTIDE SEQUENCE</scope>
    <source>
        <strain evidence="23">JCM 31740</strain>
    </source>
</reference>
<feature type="binding site" evidence="20">
    <location>
        <position position="780"/>
    </location>
    <ligand>
        <name>ATP</name>
        <dbReference type="ChEBI" id="CHEBI:30616"/>
        <label>2</label>
    </ligand>
</feature>
<feature type="binding site" evidence="20">
    <location>
        <position position="820"/>
    </location>
    <ligand>
        <name>Mg(2+)</name>
        <dbReference type="ChEBI" id="CHEBI:18420"/>
        <label>3</label>
    </ligand>
</feature>
<evidence type="ECO:0000256" key="15">
    <source>
        <dbReference type="ARBA" id="ARBA00047359"/>
    </source>
</evidence>
<evidence type="ECO:0000256" key="20">
    <source>
        <dbReference type="HAMAP-Rule" id="MF_01210"/>
    </source>
</evidence>
<evidence type="ECO:0000256" key="5">
    <source>
        <dbReference type="ARBA" id="ARBA00022571"/>
    </source>
</evidence>